<feature type="transmembrane region" description="Helical" evidence="2">
    <location>
        <begin position="600"/>
        <end position="618"/>
    </location>
</feature>
<accession>A0ABS4TQN2</accession>
<organism evidence="4 5">
    <name type="scientific">Kibdelosporangium banguiense</name>
    <dbReference type="NCBI Taxonomy" id="1365924"/>
    <lineage>
        <taxon>Bacteria</taxon>
        <taxon>Bacillati</taxon>
        <taxon>Actinomycetota</taxon>
        <taxon>Actinomycetes</taxon>
        <taxon>Pseudonocardiales</taxon>
        <taxon>Pseudonocardiaceae</taxon>
        <taxon>Kibdelosporangium</taxon>
    </lineage>
</organism>
<feature type="transmembrane region" description="Helical" evidence="2">
    <location>
        <begin position="558"/>
        <end position="580"/>
    </location>
</feature>
<keyword evidence="5" id="KW-1185">Reference proteome</keyword>
<keyword evidence="2" id="KW-0812">Transmembrane</keyword>
<feature type="transmembrane region" description="Helical" evidence="2">
    <location>
        <begin position="517"/>
        <end position="537"/>
    </location>
</feature>
<proteinExistence type="predicted"/>
<feature type="transmembrane region" description="Helical" evidence="2">
    <location>
        <begin position="32"/>
        <end position="49"/>
    </location>
</feature>
<protein>
    <recommendedName>
        <fullName evidence="3">NACHT domain-containing protein</fullName>
    </recommendedName>
</protein>
<evidence type="ECO:0000259" key="3">
    <source>
        <dbReference type="Pfam" id="PF05729"/>
    </source>
</evidence>
<name>A0ABS4TQN2_9PSEU</name>
<dbReference type="EMBL" id="JAGINW010000001">
    <property type="protein sequence ID" value="MBP2326716.1"/>
    <property type="molecule type" value="Genomic_DNA"/>
</dbReference>
<gene>
    <name evidence="4" type="ORF">JOF56_007101</name>
</gene>
<reference evidence="4 5" key="1">
    <citation type="submission" date="2021-03" db="EMBL/GenBank/DDBJ databases">
        <title>Sequencing the genomes of 1000 actinobacteria strains.</title>
        <authorList>
            <person name="Klenk H.-P."/>
        </authorList>
    </citation>
    <scope>NUCLEOTIDE SEQUENCE [LARGE SCALE GENOMIC DNA]</scope>
    <source>
        <strain evidence="4 5">DSM 46670</strain>
    </source>
</reference>
<feature type="region of interest" description="Disordered" evidence="1">
    <location>
        <begin position="675"/>
        <end position="698"/>
    </location>
</feature>
<feature type="transmembrane region" description="Helical" evidence="2">
    <location>
        <begin position="420"/>
        <end position="442"/>
    </location>
</feature>
<feature type="transmembrane region" description="Helical" evidence="2">
    <location>
        <begin position="448"/>
        <end position="466"/>
    </location>
</feature>
<evidence type="ECO:0000313" key="5">
    <source>
        <dbReference type="Proteomes" id="UP001519332"/>
    </source>
</evidence>
<keyword evidence="2" id="KW-1133">Transmembrane helix</keyword>
<dbReference type="Pfam" id="PF05729">
    <property type="entry name" value="NACHT"/>
    <property type="match status" value="1"/>
</dbReference>
<feature type="domain" description="NACHT" evidence="3">
    <location>
        <begin position="137"/>
        <end position="289"/>
    </location>
</feature>
<dbReference type="InterPro" id="IPR007111">
    <property type="entry name" value="NACHT_NTPase"/>
</dbReference>
<feature type="transmembrane region" description="Helical" evidence="2">
    <location>
        <begin position="487"/>
        <end position="511"/>
    </location>
</feature>
<comment type="caution">
    <text evidence="4">The sequence shown here is derived from an EMBL/GenBank/DDBJ whole genome shotgun (WGS) entry which is preliminary data.</text>
</comment>
<sequence>MPSRAVVLRYLVALAAVGAVVLVWVRYGDVKVTILVGILGLLVSAFRFLPSAPRNWLVEPRPSQPDQVDKAAEALARSVRVQWTLERQRRRLEDAHSMSIRWTVEERYSRGSVRAGVPVAGDLASVIDDFVAKPRGLVVIGDPGSGKTGLCVLLTLELLATSLPQRRVPVLLQVSSWDPQEHFSAWIARRLVEDYPWLAGQSTYGATACAELVSQQRLLPILDGLDEMPEARRSAALEALQRDIDGQPFVLTCRTNEFAMAQSDRLLRNALVVRLLPLESSAAAEYLLDGLPEAGLERWDPVLTRITDEPDSPVGIALTKPLNLFLTQTVYQHSAADPAELLDESRFPTPDDIEKRLLDAFFQIAFDMRPPAAGSQALAPMARWDAARSERTLVFLARALSGRNTRDLAWWELSTLVPKWFFFALRGPIGVVVTGALCAVLFGLFGQVWFGLFFGMATGLAVALALQFTPAERPRRIAVWNTGGRRYAFRALIADLEFVVIGGLGGGAVAGLLYGPLYGTFAGLVLGVAFAMVRRFVEPTEPQESVSPNGLLVSDRAAVVYATLTGLVTGVLVGGTLGGFVGGRAMGLVIDIGGPFQEGLLGAAVGGVLCAAVLGMMMQSNSASGLFVTTRLWFAVRRHTPLRLMSFLRDAHQAGILRQVGAYYQFRHASLQDRLATRDDTPRSLPTPASDPGLVPPR</sequence>
<dbReference type="InterPro" id="IPR027417">
    <property type="entry name" value="P-loop_NTPase"/>
</dbReference>
<keyword evidence="2" id="KW-0472">Membrane</keyword>
<evidence type="ECO:0000256" key="1">
    <source>
        <dbReference type="SAM" id="MobiDB-lite"/>
    </source>
</evidence>
<feature type="transmembrane region" description="Helical" evidence="2">
    <location>
        <begin position="7"/>
        <end position="26"/>
    </location>
</feature>
<evidence type="ECO:0000313" key="4">
    <source>
        <dbReference type="EMBL" id="MBP2326716.1"/>
    </source>
</evidence>
<dbReference type="RefSeq" id="WP_209643752.1">
    <property type="nucleotide sequence ID" value="NZ_JAGINW010000001.1"/>
</dbReference>
<dbReference type="SUPFAM" id="SSF52540">
    <property type="entry name" value="P-loop containing nucleoside triphosphate hydrolases"/>
    <property type="match status" value="1"/>
</dbReference>
<dbReference type="Proteomes" id="UP001519332">
    <property type="component" value="Unassembled WGS sequence"/>
</dbReference>
<dbReference type="Gene3D" id="3.40.50.300">
    <property type="entry name" value="P-loop containing nucleotide triphosphate hydrolases"/>
    <property type="match status" value="1"/>
</dbReference>
<evidence type="ECO:0000256" key="2">
    <source>
        <dbReference type="SAM" id="Phobius"/>
    </source>
</evidence>